<protein>
    <submittedName>
        <fullName evidence="1">Uncharacterized protein</fullName>
    </submittedName>
</protein>
<dbReference type="AlphaFoldDB" id="A0A7W7PEH5"/>
<name>A0A7W7PEH5_STRNE</name>
<keyword evidence="2" id="KW-1185">Reference proteome</keyword>
<accession>A0A7W7PEH5</accession>
<sequence length="35" mass="3626">MTYEITGKDLASVDFDNGKGKLAVAACVALSPIAR</sequence>
<comment type="caution">
    <text evidence="1">The sequence shown here is derived from an EMBL/GenBank/DDBJ whole genome shotgun (WGS) entry which is preliminary data.</text>
</comment>
<organism evidence="1 2">
    <name type="scientific">Streptomyces netropsis</name>
    <name type="common">Streptoverticillium netropsis</name>
    <dbReference type="NCBI Taxonomy" id="55404"/>
    <lineage>
        <taxon>Bacteria</taxon>
        <taxon>Bacillati</taxon>
        <taxon>Actinomycetota</taxon>
        <taxon>Actinomycetes</taxon>
        <taxon>Kitasatosporales</taxon>
        <taxon>Streptomycetaceae</taxon>
        <taxon>Streptomyces</taxon>
    </lineage>
</organism>
<evidence type="ECO:0000313" key="2">
    <source>
        <dbReference type="Proteomes" id="UP000556436"/>
    </source>
</evidence>
<dbReference type="EMBL" id="JACHJG010000003">
    <property type="protein sequence ID" value="MBB4885665.1"/>
    <property type="molecule type" value="Genomic_DNA"/>
</dbReference>
<evidence type="ECO:0000313" key="1">
    <source>
        <dbReference type="EMBL" id="MBB4885665.1"/>
    </source>
</evidence>
<proteinExistence type="predicted"/>
<dbReference type="Proteomes" id="UP000556436">
    <property type="component" value="Unassembled WGS sequence"/>
</dbReference>
<gene>
    <name evidence="1" type="ORF">FHS38_001694</name>
</gene>
<reference evidence="1 2" key="1">
    <citation type="submission" date="2020-08" db="EMBL/GenBank/DDBJ databases">
        <title>Genomic Encyclopedia of Type Strains, Phase III (KMG-III): the genomes of soil and plant-associated and newly described type strains.</title>
        <authorList>
            <person name="Whitman W."/>
        </authorList>
    </citation>
    <scope>NUCLEOTIDE SEQUENCE [LARGE SCALE GENOMIC DNA]</scope>
    <source>
        <strain evidence="1 2">CECT 3265</strain>
    </source>
</reference>